<sequence length="203" mass="20436">MSDFGINEVKWAATVSARAMVGLEQELNDADAKLGDGDTGGMLARVIGALDGATIAADADLGAAFSTYARAAATATGSSLGTLFATALMTFAKETKGRSSAPITELGPMLGKARDTMMARGGAKLGDKTVLDGLDAVAAALEGISGGSDARNKAAAAALVALDEYRGKPNKIGRARMFADATIGMDDPGMLAFAKLCGALAQD</sequence>
<dbReference type="Pfam" id="PF02734">
    <property type="entry name" value="Dak2"/>
    <property type="match status" value="1"/>
</dbReference>
<reference evidence="4 5" key="1">
    <citation type="submission" date="2019-06" db="EMBL/GenBank/DDBJ databases">
        <title>Sorghum-associated microbial communities from plants grown in Nebraska, USA.</title>
        <authorList>
            <person name="Schachtman D."/>
        </authorList>
    </citation>
    <scope>NUCLEOTIDE SEQUENCE [LARGE SCALE GENOMIC DNA]</scope>
    <source>
        <strain evidence="4 5">1225</strain>
    </source>
</reference>
<dbReference type="Gene3D" id="1.25.40.340">
    <property type="match status" value="1"/>
</dbReference>
<evidence type="ECO:0000256" key="1">
    <source>
        <dbReference type="ARBA" id="ARBA00022679"/>
    </source>
</evidence>
<dbReference type="PROSITE" id="PS51480">
    <property type="entry name" value="DHAL"/>
    <property type="match status" value="1"/>
</dbReference>
<dbReference type="GO" id="GO:0004371">
    <property type="term" value="F:glycerone kinase activity"/>
    <property type="evidence" value="ECO:0007669"/>
    <property type="project" value="InterPro"/>
</dbReference>
<dbReference type="PANTHER" id="PTHR28629:SF4">
    <property type="entry name" value="TRIOKINASE_FMN CYCLASE"/>
    <property type="match status" value="1"/>
</dbReference>
<dbReference type="RefSeq" id="WP_145631949.1">
    <property type="nucleotide sequence ID" value="NZ_VIWP01000001.1"/>
</dbReference>
<dbReference type="SMART" id="SM01120">
    <property type="entry name" value="Dak2"/>
    <property type="match status" value="1"/>
</dbReference>
<dbReference type="GO" id="GO:0019563">
    <property type="term" value="P:glycerol catabolic process"/>
    <property type="evidence" value="ECO:0007669"/>
    <property type="project" value="TreeGrafter"/>
</dbReference>
<keyword evidence="5" id="KW-1185">Reference proteome</keyword>
<dbReference type="OrthoDB" id="9800291at2"/>
<feature type="domain" description="DhaL" evidence="3">
    <location>
        <begin position="7"/>
        <end position="202"/>
    </location>
</feature>
<dbReference type="GO" id="GO:0005829">
    <property type="term" value="C:cytosol"/>
    <property type="evidence" value="ECO:0007669"/>
    <property type="project" value="TreeGrafter"/>
</dbReference>
<dbReference type="Proteomes" id="UP000320653">
    <property type="component" value="Unassembled WGS sequence"/>
</dbReference>
<dbReference type="AlphaFoldDB" id="A0A561R7R3"/>
<organism evidence="4 5">
    <name type="scientific">Neorhizobium alkalisoli</name>
    <dbReference type="NCBI Taxonomy" id="528178"/>
    <lineage>
        <taxon>Bacteria</taxon>
        <taxon>Pseudomonadati</taxon>
        <taxon>Pseudomonadota</taxon>
        <taxon>Alphaproteobacteria</taxon>
        <taxon>Hyphomicrobiales</taxon>
        <taxon>Rhizobiaceae</taxon>
        <taxon>Rhizobium/Agrobacterium group</taxon>
        <taxon>Neorhizobium</taxon>
    </lineage>
</organism>
<gene>
    <name evidence="4" type="ORF">FHW37_101450</name>
</gene>
<name>A0A561R7R3_9HYPH</name>
<dbReference type="SUPFAM" id="SSF101473">
    <property type="entry name" value="DhaL-like"/>
    <property type="match status" value="1"/>
</dbReference>
<evidence type="ECO:0000256" key="2">
    <source>
        <dbReference type="ARBA" id="ARBA00022777"/>
    </source>
</evidence>
<dbReference type="InterPro" id="IPR036117">
    <property type="entry name" value="DhaL_dom_sf"/>
</dbReference>
<keyword evidence="2 4" id="KW-0418">Kinase</keyword>
<comment type="caution">
    <text evidence="4">The sequence shown here is derived from an EMBL/GenBank/DDBJ whole genome shotgun (WGS) entry which is preliminary data.</text>
</comment>
<proteinExistence type="predicted"/>
<keyword evidence="1" id="KW-0808">Transferase</keyword>
<dbReference type="InterPro" id="IPR050861">
    <property type="entry name" value="Dihydroxyacetone_Kinase"/>
</dbReference>
<evidence type="ECO:0000259" key="3">
    <source>
        <dbReference type="PROSITE" id="PS51480"/>
    </source>
</evidence>
<dbReference type="InterPro" id="IPR004007">
    <property type="entry name" value="DhaL_dom"/>
</dbReference>
<evidence type="ECO:0000313" key="4">
    <source>
        <dbReference type="EMBL" id="TWF58646.1"/>
    </source>
</evidence>
<accession>A0A561R7R3</accession>
<protein>
    <submittedName>
        <fullName evidence="4">Dihydroxyacetone kinase-like protein</fullName>
    </submittedName>
</protein>
<dbReference type="EMBL" id="VIWP01000001">
    <property type="protein sequence ID" value="TWF58646.1"/>
    <property type="molecule type" value="Genomic_DNA"/>
</dbReference>
<dbReference type="PANTHER" id="PTHR28629">
    <property type="entry name" value="TRIOKINASE/FMN CYCLASE"/>
    <property type="match status" value="1"/>
</dbReference>
<evidence type="ECO:0000313" key="5">
    <source>
        <dbReference type="Proteomes" id="UP000320653"/>
    </source>
</evidence>